<name>A0AAE4GDV5_9BURK</name>
<comment type="caution">
    <text evidence="1">The sequence shown here is derived from an EMBL/GenBank/DDBJ whole genome shotgun (WGS) entry which is preliminary data.</text>
</comment>
<evidence type="ECO:0000313" key="1">
    <source>
        <dbReference type="EMBL" id="MDT0340623.1"/>
    </source>
</evidence>
<sequence length="161" mass="17904">MARKTITVTIEDEGRDKGKAFFITEMSAARSEEWGERALLALMRGGADVPDDVMSLGLAGIAVLGLQALQGLDWSLTKPLLDEMFECIQFKPQPIEKPNMVRRLVEDDIEEVKTRLKLRWEVLKLHIDFFTDEALLTQARKAVAVSQGSSNTPTSTGESPQ</sequence>
<accession>A0AAE4GDV5</accession>
<dbReference type="RefSeq" id="WP_310839023.1">
    <property type="nucleotide sequence ID" value="NZ_JAVLSM010000024.1"/>
</dbReference>
<proteinExistence type="predicted"/>
<evidence type="ECO:0008006" key="2">
    <source>
        <dbReference type="Google" id="ProtNLM"/>
    </source>
</evidence>
<reference evidence="1" key="1">
    <citation type="submission" date="2023-02" db="EMBL/GenBank/DDBJ databases">
        <title>Description of Herbaspirillum huttiense subsp. nephrolepsisexaltata and Herbaspirillum huttiense subsp. lycopersicon.</title>
        <authorList>
            <person name="Poudel M."/>
            <person name="Sharma A."/>
            <person name="Goss E."/>
            <person name="Tapia J.H."/>
            <person name="Harmon C.M."/>
            <person name="Jones J.B."/>
        </authorList>
    </citation>
    <scope>NUCLEOTIDE SEQUENCE</scope>
    <source>
        <strain evidence="1">NC40101</strain>
    </source>
</reference>
<dbReference type="AlphaFoldDB" id="A0AAE4GDV5"/>
<protein>
    <recommendedName>
        <fullName evidence="2">Tail assembly chaperone</fullName>
    </recommendedName>
</protein>
<gene>
    <name evidence="1" type="ORF">RJN63_27585</name>
</gene>
<organism evidence="1">
    <name type="scientific">Herbaspirillum huttiense subsp. nephrolepidis</name>
    <dbReference type="NCBI Taxonomy" id="3075126"/>
    <lineage>
        <taxon>Bacteria</taxon>
        <taxon>Pseudomonadati</taxon>
        <taxon>Pseudomonadota</taxon>
        <taxon>Betaproteobacteria</taxon>
        <taxon>Burkholderiales</taxon>
        <taxon>Oxalobacteraceae</taxon>
        <taxon>Herbaspirillum</taxon>
    </lineage>
</organism>
<dbReference type="EMBL" id="JAVRAA010000025">
    <property type="protein sequence ID" value="MDT0340623.1"/>
    <property type="molecule type" value="Genomic_DNA"/>
</dbReference>